<dbReference type="GO" id="GO:0070552">
    <property type="term" value="C:BRISC complex"/>
    <property type="evidence" value="ECO:0007669"/>
    <property type="project" value="InterPro"/>
</dbReference>
<dbReference type="EMBL" id="NEDP02005572">
    <property type="protein sequence ID" value="OWF38176.1"/>
    <property type="molecule type" value="Genomic_DNA"/>
</dbReference>
<feature type="compositionally biased region" description="Polar residues" evidence="16">
    <location>
        <begin position="1"/>
        <end position="17"/>
    </location>
</feature>
<dbReference type="Gene3D" id="3.40.50.410">
    <property type="entry name" value="von Willebrand factor, type A domain"/>
    <property type="match status" value="1"/>
</dbReference>
<dbReference type="InterPro" id="IPR036465">
    <property type="entry name" value="vWFA_dom_sf"/>
</dbReference>
<comment type="similarity">
    <text evidence="3">Belongs to the BABAM1 family.</text>
</comment>
<keyword evidence="8" id="KW-0498">Mitosis</keyword>
<dbReference type="InterPro" id="IPR026126">
    <property type="entry name" value="BABAM1"/>
</dbReference>
<dbReference type="PANTHER" id="PTHR15660">
    <property type="entry name" value="BRISC AND BRCA1-A COMPLEX MEMBER 1"/>
    <property type="match status" value="1"/>
</dbReference>
<dbReference type="GO" id="GO:0045739">
    <property type="term" value="P:positive regulation of DNA repair"/>
    <property type="evidence" value="ECO:0007669"/>
    <property type="project" value="InterPro"/>
</dbReference>
<evidence type="ECO:0000256" key="12">
    <source>
        <dbReference type="ARBA" id="ARBA00023242"/>
    </source>
</evidence>
<keyword evidence="12" id="KW-0539">Nucleus</keyword>
<evidence type="ECO:0000256" key="5">
    <source>
        <dbReference type="ARBA" id="ARBA00022490"/>
    </source>
</evidence>
<dbReference type="GO" id="GO:0016604">
    <property type="term" value="C:nuclear body"/>
    <property type="evidence" value="ECO:0007669"/>
    <property type="project" value="TreeGrafter"/>
</dbReference>
<evidence type="ECO:0000256" key="13">
    <source>
        <dbReference type="ARBA" id="ARBA00023306"/>
    </source>
</evidence>
<dbReference type="GO" id="GO:0051301">
    <property type="term" value="P:cell division"/>
    <property type="evidence" value="ECO:0007669"/>
    <property type="project" value="UniProtKB-KW"/>
</dbReference>
<evidence type="ECO:0000256" key="14">
    <source>
        <dbReference type="ARBA" id="ARBA00030984"/>
    </source>
</evidence>
<keyword evidence="6" id="KW-0132">Cell division</keyword>
<keyword evidence="11" id="KW-0234">DNA repair</keyword>
<dbReference type="AlphaFoldDB" id="A0A210PP11"/>
<dbReference type="GO" id="GO:0070531">
    <property type="term" value="C:BRCA1-A complex"/>
    <property type="evidence" value="ECO:0007669"/>
    <property type="project" value="InterPro"/>
</dbReference>
<feature type="region of interest" description="Disordered" evidence="16">
    <location>
        <begin position="40"/>
        <end position="78"/>
    </location>
</feature>
<comment type="subcellular location">
    <subcellularLocation>
        <location evidence="2">Cytoplasm</location>
    </subcellularLocation>
    <subcellularLocation>
        <location evidence="1">Nucleus</location>
    </subcellularLocation>
</comment>
<keyword evidence="5" id="KW-0963">Cytoplasm</keyword>
<keyword evidence="7" id="KW-0227">DNA damage</keyword>
<dbReference type="CDD" id="cd21502">
    <property type="entry name" value="vWA_BABAM1"/>
    <property type="match status" value="1"/>
</dbReference>
<accession>A0A210PP11</accession>
<evidence type="ECO:0000256" key="7">
    <source>
        <dbReference type="ARBA" id="ARBA00022763"/>
    </source>
</evidence>
<keyword evidence="9" id="KW-0833">Ubl conjugation pathway</keyword>
<evidence type="ECO:0000256" key="6">
    <source>
        <dbReference type="ARBA" id="ARBA00022618"/>
    </source>
</evidence>
<evidence type="ECO:0000256" key="11">
    <source>
        <dbReference type="ARBA" id="ARBA00023204"/>
    </source>
</evidence>
<evidence type="ECO:0000256" key="1">
    <source>
        <dbReference type="ARBA" id="ARBA00004123"/>
    </source>
</evidence>
<evidence type="ECO:0000256" key="10">
    <source>
        <dbReference type="ARBA" id="ARBA00022853"/>
    </source>
</evidence>
<dbReference type="GO" id="GO:0006325">
    <property type="term" value="P:chromatin organization"/>
    <property type="evidence" value="ECO:0007669"/>
    <property type="project" value="UniProtKB-KW"/>
</dbReference>
<dbReference type="OrthoDB" id="547311at2759"/>
<proteinExistence type="inferred from homology"/>
<evidence type="ECO:0000256" key="16">
    <source>
        <dbReference type="SAM" id="MobiDB-lite"/>
    </source>
</evidence>
<dbReference type="STRING" id="6573.A0A210PP11"/>
<evidence type="ECO:0000256" key="3">
    <source>
        <dbReference type="ARBA" id="ARBA00010809"/>
    </source>
</evidence>
<dbReference type="GO" id="GO:0007095">
    <property type="term" value="P:mitotic G2 DNA damage checkpoint signaling"/>
    <property type="evidence" value="ECO:0007669"/>
    <property type="project" value="TreeGrafter"/>
</dbReference>
<evidence type="ECO:0000256" key="4">
    <source>
        <dbReference type="ARBA" id="ARBA00019437"/>
    </source>
</evidence>
<reference evidence="17 18" key="1">
    <citation type="journal article" date="2017" name="Nat. Ecol. Evol.">
        <title>Scallop genome provides insights into evolution of bilaterian karyotype and development.</title>
        <authorList>
            <person name="Wang S."/>
            <person name="Zhang J."/>
            <person name="Jiao W."/>
            <person name="Li J."/>
            <person name="Xun X."/>
            <person name="Sun Y."/>
            <person name="Guo X."/>
            <person name="Huan P."/>
            <person name="Dong B."/>
            <person name="Zhang L."/>
            <person name="Hu X."/>
            <person name="Sun X."/>
            <person name="Wang J."/>
            <person name="Zhao C."/>
            <person name="Wang Y."/>
            <person name="Wang D."/>
            <person name="Huang X."/>
            <person name="Wang R."/>
            <person name="Lv J."/>
            <person name="Li Y."/>
            <person name="Zhang Z."/>
            <person name="Liu B."/>
            <person name="Lu W."/>
            <person name="Hui Y."/>
            <person name="Liang J."/>
            <person name="Zhou Z."/>
            <person name="Hou R."/>
            <person name="Li X."/>
            <person name="Liu Y."/>
            <person name="Li H."/>
            <person name="Ning X."/>
            <person name="Lin Y."/>
            <person name="Zhao L."/>
            <person name="Xing Q."/>
            <person name="Dou J."/>
            <person name="Li Y."/>
            <person name="Mao J."/>
            <person name="Guo H."/>
            <person name="Dou H."/>
            <person name="Li T."/>
            <person name="Mu C."/>
            <person name="Jiang W."/>
            <person name="Fu Q."/>
            <person name="Fu X."/>
            <person name="Miao Y."/>
            <person name="Liu J."/>
            <person name="Yu Q."/>
            <person name="Li R."/>
            <person name="Liao H."/>
            <person name="Li X."/>
            <person name="Kong Y."/>
            <person name="Jiang Z."/>
            <person name="Chourrout D."/>
            <person name="Li R."/>
            <person name="Bao Z."/>
        </authorList>
    </citation>
    <scope>NUCLEOTIDE SEQUENCE [LARGE SCALE GENOMIC DNA]</scope>
    <source>
        <strain evidence="17 18">PY_sf001</strain>
    </source>
</reference>
<organism evidence="17 18">
    <name type="scientific">Mizuhopecten yessoensis</name>
    <name type="common">Japanese scallop</name>
    <name type="synonym">Patinopecten yessoensis</name>
    <dbReference type="NCBI Taxonomy" id="6573"/>
    <lineage>
        <taxon>Eukaryota</taxon>
        <taxon>Metazoa</taxon>
        <taxon>Spiralia</taxon>
        <taxon>Lophotrochozoa</taxon>
        <taxon>Mollusca</taxon>
        <taxon>Bivalvia</taxon>
        <taxon>Autobranchia</taxon>
        <taxon>Pteriomorphia</taxon>
        <taxon>Pectinida</taxon>
        <taxon>Pectinoidea</taxon>
        <taxon>Pectinidae</taxon>
        <taxon>Mizuhopecten</taxon>
    </lineage>
</organism>
<keyword evidence="10" id="KW-0156">Chromatin regulator</keyword>
<dbReference type="SUPFAM" id="SSF53300">
    <property type="entry name" value="vWA-like"/>
    <property type="match status" value="1"/>
</dbReference>
<name>A0A210PP11_MIZYE</name>
<gene>
    <name evidence="17" type="ORF">KP79_PYT08800</name>
</gene>
<protein>
    <recommendedName>
        <fullName evidence="4">BRISC and BRCA1-A complex member 1</fullName>
    </recommendedName>
    <alternativeName>
        <fullName evidence="14">Mediator of RAP80 interactions and targeting subunit of 40 kDa</fullName>
    </alternativeName>
    <alternativeName>
        <fullName evidence="15">New component of the BRCA1-A complex</fullName>
    </alternativeName>
</protein>
<evidence type="ECO:0000256" key="9">
    <source>
        <dbReference type="ARBA" id="ARBA00022786"/>
    </source>
</evidence>
<evidence type="ECO:0000313" key="17">
    <source>
        <dbReference type="EMBL" id="OWF38176.1"/>
    </source>
</evidence>
<dbReference type="GO" id="GO:0005737">
    <property type="term" value="C:cytoplasm"/>
    <property type="evidence" value="ECO:0007669"/>
    <property type="project" value="UniProtKB-SubCell"/>
</dbReference>
<evidence type="ECO:0000313" key="18">
    <source>
        <dbReference type="Proteomes" id="UP000242188"/>
    </source>
</evidence>
<dbReference type="Proteomes" id="UP000242188">
    <property type="component" value="Unassembled WGS sequence"/>
</dbReference>
<evidence type="ECO:0000256" key="2">
    <source>
        <dbReference type="ARBA" id="ARBA00004496"/>
    </source>
</evidence>
<evidence type="ECO:0000256" key="8">
    <source>
        <dbReference type="ARBA" id="ARBA00022776"/>
    </source>
</evidence>
<keyword evidence="18" id="KW-1185">Reference proteome</keyword>
<comment type="caution">
    <text evidence="17">The sequence shown here is derived from an EMBL/GenBank/DDBJ whole genome shotgun (WGS) entry which is preliminary data.</text>
</comment>
<feature type="region of interest" description="Disordered" evidence="16">
    <location>
        <begin position="1"/>
        <end position="20"/>
    </location>
</feature>
<sequence>METGSPPENTDTSSRLTFQEYDITENPLLADDIQNDALFASTARAQHKGSNSESPPEQHHQLDLQTNQDNKDSDSSQDDLLELTCPRVNCQEKIIICLDLSAEMDKVTFRSRSGDKWTPLKLIKRALRLFLQSKSRINKKHQYALIILQENAVWVRDFSSNPREIIHLLDDLEDTSPCDTLNIGSIFDLINSRVELPQVSGDPAVLPPPYIVRTLLLLGRSQGTINMADKEMFRFLDSSPYFFVDALYVHEPPSEDNKCEQIFDCICDLDEKGQSYIFEAARNPTKLYDQMAQLLAHPLQRPLQRDIAYRLLNMADLEVS</sequence>
<dbReference type="PANTHER" id="PTHR15660:SF1">
    <property type="entry name" value="BRISC AND BRCA1-A COMPLEX MEMBER 1"/>
    <property type="match status" value="1"/>
</dbReference>
<dbReference type="GO" id="GO:0006302">
    <property type="term" value="P:double-strand break repair"/>
    <property type="evidence" value="ECO:0007669"/>
    <property type="project" value="TreeGrafter"/>
</dbReference>
<keyword evidence="13" id="KW-0131">Cell cycle</keyword>
<evidence type="ECO:0000256" key="15">
    <source>
        <dbReference type="ARBA" id="ARBA00031038"/>
    </source>
</evidence>